<feature type="chain" id="PRO_5040288872" description="pyranose dehydrogenase (acceptor)" evidence="20">
    <location>
        <begin position="21"/>
        <end position="607"/>
    </location>
</feature>
<dbReference type="InterPro" id="IPR036188">
    <property type="entry name" value="FAD/NAD-bd_sf"/>
</dbReference>
<dbReference type="Gene3D" id="3.30.560.10">
    <property type="entry name" value="Glucose Oxidase, domain 3"/>
    <property type="match status" value="1"/>
</dbReference>
<proteinExistence type="inferred from homology"/>
<evidence type="ECO:0000259" key="22">
    <source>
        <dbReference type="Pfam" id="PF05199"/>
    </source>
</evidence>
<gene>
    <name evidence="23" type="ORF">P691DRAFT_791186</name>
</gene>
<evidence type="ECO:0000259" key="21">
    <source>
        <dbReference type="Pfam" id="PF00732"/>
    </source>
</evidence>
<evidence type="ECO:0000256" key="20">
    <source>
        <dbReference type="SAM" id="SignalP"/>
    </source>
</evidence>
<feature type="signal peptide" evidence="20">
    <location>
        <begin position="1"/>
        <end position="20"/>
    </location>
</feature>
<sequence>MILAHRSVFSLLSLLRVALAAVHFQSPSDLQGVEYDFIVIGSGVAGGVVATRLGENQDFKILVVEAGPSNDDVFGIQVPGLQPNISMTGTRIDWNYTTTPQTHVGGIVDTYGRAMVLGGCSSHNGMVYTRGSRDDYDRWASVTDDANLSWDKIFPFFFKSETWSGPNDPSLPEIGHYDPSLHGTHGNLNVSAPYHVHPLNDLMVKAIQELSQSSDEFPALLDMNGGRPIGMGWGQETVGGGFRSSSATAYLAHTGDNVHILLNTRVTRIVPSTDGHLSNDHPNASSLDIRSVEFTTSQTGPVYNLTAKKELVVSGGVINSPQILLNSGIGPKGELQALGIESLIDNPSVGKNFSDQSSLSVGVSTSLPADDFNTTAALAEWLESHTGRLADPPFLAPLGWVRFPATANPFKDGSQDPTAGPNSPHVELVFKNIASTPGQETSMGNATLIMTVININPVSRGSITLATSSPFDAPIIDPNGLAVPIDTAIILEGVRSVQRLFSAQTFSSSVFGLVTPKPDANGTLTDEAIVDYITHNMKPYLHGVASCSMAPHGADWGVVDPEFKVRGATGLRIVDASVLPFVPSGHTQAPIYAVAEWASEVIKSSWK</sequence>
<comment type="cofactor">
    <cofactor evidence="1 19">
        <name>FAD</name>
        <dbReference type="ChEBI" id="CHEBI:57692"/>
    </cofactor>
</comment>
<comment type="subcellular location">
    <subcellularLocation>
        <location evidence="2">Secreted</location>
    </subcellularLocation>
</comment>
<evidence type="ECO:0000256" key="17">
    <source>
        <dbReference type="ARBA" id="ARBA00034059"/>
    </source>
</evidence>
<evidence type="ECO:0000256" key="12">
    <source>
        <dbReference type="ARBA" id="ARBA00024699"/>
    </source>
</evidence>
<dbReference type="EC" id="1.1.99.29" evidence="5"/>
<evidence type="ECO:0000256" key="7">
    <source>
        <dbReference type="ARBA" id="ARBA00022630"/>
    </source>
</evidence>
<dbReference type="InterPro" id="IPR000172">
    <property type="entry name" value="GMC_OxRdtase_N"/>
</dbReference>
<comment type="function">
    <text evidence="12">Catalyzes the single-oxidation or sequential double oxidation reaction of carbohydrates primarily at carbon-2 and/or carbon-3 with the concomitant reduction of the flavin. The enzyme exhibits a broad sugar substrate specificity, oxidizing different aldopyranoses to the corresponding C-1, C-2, C-3 or C-1,2, C-2,3 and C-3,4 (di)dehydro sugars with substrate-specific regioselectivity. Accepts only a narrow range of electron acceptors such as substituted benzoquinones and complexed metal ions and reacts extremely slowly with O(2) as acceptor. May play a role in the natural recycling of plant matter by oxidizing all major monosaccharides in lignocellulose and by reducing quinone compounds or reactive radical species generated during lignin depolymerization.</text>
</comment>
<reference evidence="23" key="1">
    <citation type="submission" date="2020-11" db="EMBL/GenBank/DDBJ databases">
        <authorList>
            <consortium name="DOE Joint Genome Institute"/>
            <person name="Ahrendt S."/>
            <person name="Riley R."/>
            <person name="Andreopoulos W."/>
            <person name="Labutti K."/>
            <person name="Pangilinan J."/>
            <person name="Ruiz-Duenas F.J."/>
            <person name="Barrasa J.M."/>
            <person name="Sanchez-Garcia M."/>
            <person name="Camarero S."/>
            <person name="Miyauchi S."/>
            <person name="Serrano A."/>
            <person name="Linde D."/>
            <person name="Babiker R."/>
            <person name="Drula E."/>
            <person name="Ayuso-Fernandez I."/>
            <person name="Pacheco R."/>
            <person name="Padilla G."/>
            <person name="Ferreira P."/>
            <person name="Barriuso J."/>
            <person name="Kellner H."/>
            <person name="Castanera R."/>
            <person name="Alfaro M."/>
            <person name="Ramirez L."/>
            <person name="Pisabarro A.G."/>
            <person name="Kuo A."/>
            <person name="Tritt A."/>
            <person name="Lipzen A."/>
            <person name="He G."/>
            <person name="Yan M."/>
            <person name="Ng V."/>
            <person name="Cullen D."/>
            <person name="Martin F."/>
            <person name="Rosso M.-N."/>
            <person name="Henrissat B."/>
            <person name="Hibbett D."/>
            <person name="Martinez A.T."/>
            <person name="Grigoriev I.V."/>
        </authorList>
    </citation>
    <scope>NUCLEOTIDE SEQUENCE</scope>
    <source>
        <strain evidence="23">MF-IS2</strain>
    </source>
</reference>
<evidence type="ECO:0000256" key="4">
    <source>
        <dbReference type="ARBA" id="ARBA00011245"/>
    </source>
</evidence>
<evidence type="ECO:0000256" key="13">
    <source>
        <dbReference type="ARBA" id="ARBA00033986"/>
    </source>
</evidence>
<dbReference type="OrthoDB" id="2943290at2759"/>
<evidence type="ECO:0000256" key="16">
    <source>
        <dbReference type="ARBA" id="ARBA00034050"/>
    </source>
</evidence>
<comment type="caution">
    <text evidence="23">The sequence shown here is derived from an EMBL/GenBank/DDBJ whole genome shotgun (WGS) entry which is preliminary data.</text>
</comment>
<accession>A0A9P6C5I0</accession>
<dbReference type="GO" id="GO:0005576">
    <property type="term" value="C:extracellular region"/>
    <property type="evidence" value="ECO:0007669"/>
    <property type="project" value="UniProtKB-SubCell"/>
</dbReference>
<dbReference type="AlphaFoldDB" id="A0A9P6C5I0"/>
<evidence type="ECO:0000256" key="8">
    <source>
        <dbReference type="ARBA" id="ARBA00022729"/>
    </source>
</evidence>
<evidence type="ECO:0000256" key="18">
    <source>
        <dbReference type="PIRSR" id="PIRSR000137-1"/>
    </source>
</evidence>
<feature type="binding site" evidence="19">
    <location>
        <position position="540"/>
    </location>
    <ligand>
        <name>substrate</name>
    </ligand>
</feature>
<dbReference type="Pfam" id="PF05199">
    <property type="entry name" value="GMC_oxred_C"/>
    <property type="match status" value="1"/>
</dbReference>
<comment type="catalytic activity">
    <reaction evidence="16">
        <text>a pyranoside + acceptor = a pyranosid-3-ulose + reduced acceptor.</text>
        <dbReference type="EC" id="1.1.99.29"/>
    </reaction>
</comment>
<comment type="similarity">
    <text evidence="3">Belongs to the GMC oxidoreductase family.</text>
</comment>
<evidence type="ECO:0000256" key="15">
    <source>
        <dbReference type="ARBA" id="ARBA00034029"/>
    </source>
</evidence>
<evidence type="ECO:0000256" key="10">
    <source>
        <dbReference type="ARBA" id="ARBA00023002"/>
    </source>
</evidence>
<evidence type="ECO:0000256" key="5">
    <source>
        <dbReference type="ARBA" id="ARBA00013177"/>
    </source>
</evidence>
<dbReference type="PANTHER" id="PTHR11552:SF201">
    <property type="entry name" value="GLUCOSE-METHANOL-CHOLINE OXIDOREDUCTASE N-TERMINAL DOMAIN-CONTAINING PROTEIN"/>
    <property type="match status" value="1"/>
</dbReference>
<evidence type="ECO:0000256" key="6">
    <source>
        <dbReference type="ARBA" id="ARBA00022525"/>
    </source>
</evidence>
<keyword evidence="11" id="KW-0325">Glycoprotein</keyword>
<dbReference type="Gene3D" id="3.50.50.60">
    <property type="entry name" value="FAD/NAD(P)-binding domain"/>
    <property type="match status" value="1"/>
</dbReference>
<feature type="active site" description="Proton donor" evidence="18">
    <location>
        <position position="542"/>
    </location>
</feature>
<evidence type="ECO:0000313" key="24">
    <source>
        <dbReference type="Proteomes" id="UP000807342"/>
    </source>
</evidence>
<evidence type="ECO:0000256" key="2">
    <source>
        <dbReference type="ARBA" id="ARBA00004613"/>
    </source>
</evidence>
<keyword evidence="9 19" id="KW-0274">FAD</keyword>
<keyword evidence="6" id="KW-0964">Secreted</keyword>
<evidence type="ECO:0000256" key="3">
    <source>
        <dbReference type="ARBA" id="ARBA00010790"/>
    </source>
</evidence>
<comment type="catalytic activity">
    <reaction evidence="17">
        <text>a pyranoside + acceptor = a pyranosid-3,4-diulose + reduced acceptor.</text>
        <dbReference type="EC" id="1.1.99.29"/>
    </reaction>
</comment>
<feature type="binding site" evidence="19">
    <location>
        <position position="116"/>
    </location>
    <ligand>
        <name>FAD</name>
        <dbReference type="ChEBI" id="CHEBI:57692"/>
    </ligand>
</feature>
<keyword evidence="7" id="KW-0285">Flavoprotein</keyword>
<evidence type="ECO:0000256" key="1">
    <source>
        <dbReference type="ARBA" id="ARBA00001974"/>
    </source>
</evidence>
<protein>
    <recommendedName>
        <fullName evidence="5">pyranose dehydrogenase (acceptor)</fullName>
        <ecNumber evidence="5">1.1.99.29</ecNumber>
    </recommendedName>
</protein>
<keyword evidence="8 20" id="KW-0732">Signal</keyword>
<organism evidence="23 24">
    <name type="scientific">Macrolepiota fuliginosa MF-IS2</name>
    <dbReference type="NCBI Taxonomy" id="1400762"/>
    <lineage>
        <taxon>Eukaryota</taxon>
        <taxon>Fungi</taxon>
        <taxon>Dikarya</taxon>
        <taxon>Basidiomycota</taxon>
        <taxon>Agaricomycotina</taxon>
        <taxon>Agaricomycetes</taxon>
        <taxon>Agaricomycetidae</taxon>
        <taxon>Agaricales</taxon>
        <taxon>Agaricineae</taxon>
        <taxon>Agaricaceae</taxon>
        <taxon>Macrolepiota</taxon>
    </lineage>
</organism>
<evidence type="ECO:0000256" key="11">
    <source>
        <dbReference type="ARBA" id="ARBA00023180"/>
    </source>
</evidence>
<keyword evidence="10" id="KW-0560">Oxidoreductase</keyword>
<comment type="subunit">
    <text evidence="4">Monomer.</text>
</comment>
<evidence type="ECO:0000313" key="23">
    <source>
        <dbReference type="EMBL" id="KAF9449394.1"/>
    </source>
</evidence>
<comment type="catalytic activity">
    <reaction evidence="14">
        <text>pyranose + acceptor = pyranos-2,3-diulose + reduced acceptor.</text>
        <dbReference type="EC" id="1.1.99.29"/>
    </reaction>
</comment>
<dbReference type="GO" id="GO:0050660">
    <property type="term" value="F:flavin adenine dinucleotide binding"/>
    <property type="evidence" value="ECO:0007669"/>
    <property type="project" value="InterPro"/>
</dbReference>
<dbReference type="InterPro" id="IPR012132">
    <property type="entry name" value="GMC_OxRdtase"/>
</dbReference>
<dbReference type="EMBL" id="MU151132">
    <property type="protein sequence ID" value="KAF9449394.1"/>
    <property type="molecule type" value="Genomic_DNA"/>
</dbReference>
<dbReference type="PANTHER" id="PTHR11552">
    <property type="entry name" value="GLUCOSE-METHANOL-CHOLINE GMC OXIDOREDUCTASE"/>
    <property type="match status" value="1"/>
</dbReference>
<dbReference type="InterPro" id="IPR007867">
    <property type="entry name" value="GMC_OxRtase_C"/>
</dbReference>
<dbReference type="SUPFAM" id="SSF54373">
    <property type="entry name" value="FAD-linked reductases, C-terminal domain"/>
    <property type="match status" value="1"/>
</dbReference>
<dbReference type="Pfam" id="PF00732">
    <property type="entry name" value="GMC_oxred_N"/>
    <property type="match status" value="1"/>
</dbReference>
<dbReference type="GO" id="GO:0033718">
    <property type="term" value="F:pyranose dehydrogenase (acceptor) activity"/>
    <property type="evidence" value="ECO:0007669"/>
    <property type="project" value="UniProtKB-EC"/>
</dbReference>
<dbReference type="SUPFAM" id="SSF51905">
    <property type="entry name" value="FAD/NAD(P)-binding domain"/>
    <property type="match status" value="1"/>
</dbReference>
<feature type="binding site" evidence="19">
    <location>
        <position position="266"/>
    </location>
    <ligand>
        <name>FAD</name>
        <dbReference type="ChEBI" id="CHEBI:57692"/>
    </ligand>
</feature>
<dbReference type="Proteomes" id="UP000807342">
    <property type="component" value="Unassembled WGS sequence"/>
</dbReference>
<feature type="domain" description="Glucose-methanol-choline oxidoreductase N-terminal" evidence="21">
    <location>
        <begin position="36"/>
        <end position="356"/>
    </location>
</feature>
<evidence type="ECO:0000256" key="9">
    <source>
        <dbReference type="ARBA" id="ARBA00022827"/>
    </source>
</evidence>
<evidence type="ECO:0000256" key="14">
    <source>
        <dbReference type="ARBA" id="ARBA00034010"/>
    </source>
</evidence>
<evidence type="ECO:0000256" key="19">
    <source>
        <dbReference type="PIRSR" id="PIRSR000137-2"/>
    </source>
</evidence>
<feature type="active site" description="Proton acceptor" evidence="18">
    <location>
        <position position="586"/>
    </location>
</feature>
<name>A0A9P6C5I0_9AGAR</name>
<keyword evidence="24" id="KW-1185">Reference proteome</keyword>
<feature type="domain" description="Glucose-methanol-choline oxidoreductase C-terminal" evidence="22">
    <location>
        <begin position="457"/>
        <end position="595"/>
    </location>
</feature>
<feature type="binding site" evidence="19">
    <location>
        <begin position="124"/>
        <end position="127"/>
    </location>
    <ligand>
        <name>FAD</name>
        <dbReference type="ChEBI" id="CHEBI:57692"/>
    </ligand>
</feature>
<comment type="catalytic activity">
    <reaction evidence="15">
        <text>pyranose + acceptor = pyranos-3-ulose + reduced acceptor.</text>
        <dbReference type="EC" id="1.1.99.29"/>
    </reaction>
</comment>
<dbReference type="PIRSF" id="PIRSF000137">
    <property type="entry name" value="Alcohol_oxidase"/>
    <property type="match status" value="1"/>
</dbReference>
<comment type="catalytic activity">
    <reaction evidence="13">
        <text>pyranose + acceptor = pyranos-2-ulose + reduced acceptor.</text>
        <dbReference type="EC" id="1.1.99.29"/>
    </reaction>
</comment>